<reference evidence="1" key="1">
    <citation type="submission" date="2014-11" db="EMBL/GenBank/DDBJ databases">
        <authorList>
            <person name="Amaro Gonzalez C."/>
        </authorList>
    </citation>
    <scope>NUCLEOTIDE SEQUENCE</scope>
</reference>
<dbReference type="AlphaFoldDB" id="A0A0E9SLL4"/>
<protein>
    <submittedName>
        <fullName evidence="1">Uncharacterized protein</fullName>
    </submittedName>
</protein>
<sequence length="26" mass="3038">MPSLCPVKRLYLGRWQLSFATFQPPT</sequence>
<proteinExistence type="predicted"/>
<organism evidence="1">
    <name type="scientific">Anguilla anguilla</name>
    <name type="common">European freshwater eel</name>
    <name type="synonym">Muraena anguilla</name>
    <dbReference type="NCBI Taxonomy" id="7936"/>
    <lineage>
        <taxon>Eukaryota</taxon>
        <taxon>Metazoa</taxon>
        <taxon>Chordata</taxon>
        <taxon>Craniata</taxon>
        <taxon>Vertebrata</taxon>
        <taxon>Euteleostomi</taxon>
        <taxon>Actinopterygii</taxon>
        <taxon>Neopterygii</taxon>
        <taxon>Teleostei</taxon>
        <taxon>Anguilliformes</taxon>
        <taxon>Anguillidae</taxon>
        <taxon>Anguilla</taxon>
    </lineage>
</organism>
<reference evidence="1" key="2">
    <citation type="journal article" date="2015" name="Fish Shellfish Immunol.">
        <title>Early steps in the European eel (Anguilla anguilla)-Vibrio vulnificus interaction in the gills: Role of the RtxA13 toxin.</title>
        <authorList>
            <person name="Callol A."/>
            <person name="Pajuelo D."/>
            <person name="Ebbesson L."/>
            <person name="Teles M."/>
            <person name="MacKenzie S."/>
            <person name="Amaro C."/>
        </authorList>
    </citation>
    <scope>NUCLEOTIDE SEQUENCE</scope>
</reference>
<accession>A0A0E9SLL4</accession>
<evidence type="ECO:0000313" key="1">
    <source>
        <dbReference type="EMBL" id="JAH42127.1"/>
    </source>
</evidence>
<name>A0A0E9SLL4_ANGAN</name>
<dbReference type="EMBL" id="GBXM01066450">
    <property type="protein sequence ID" value="JAH42127.1"/>
    <property type="molecule type" value="Transcribed_RNA"/>
</dbReference>